<dbReference type="Proteomes" id="UP001164819">
    <property type="component" value="Chromosome"/>
</dbReference>
<reference evidence="1" key="2">
    <citation type="journal article" date="2022" name="Front. Microbiol.">
        <title>New perspectives on an old grouping: The genomic and phenotypic variability of Oxalobacter formigenes and the implications for calcium oxalate stone prevention.</title>
        <authorList>
            <person name="Chmiel J.A."/>
            <person name="Carr C."/>
            <person name="Stuivenberg G.A."/>
            <person name="Venema R."/>
            <person name="Chanyi R.M."/>
            <person name="Al K.F."/>
            <person name="Giguere D."/>
            <person name="Say H."/>
            <person name="Akouris P.P."/>
            <person name="Dominguez Romero S.A."/>
            <person name="Kwong A."/>
            <person name="Tai V."/>
            <person name="Koval S.F."/>
            <person name="Razvi H."/>
            <person name="Bjazevic J."/>
            <person name="Burton J.P."/>
        </authorList>
    </citation>
    <scope>NUCLEOTIDE SEQUENCE</scope>
    <source>
        <strain evidence="1">OxK</strain>
    </source>
</reference>
<proteinExistence type="predicted"/>
<keyword evidence="3" id="KW-1185">Reference proteome</keyword>
<dbReference type="Proteomes" id="UP001164794">
    <property type="component" value="Chromosome"/>
</dbReference>
<dbReference type="EMBL" id="CP098248">
    <property type="protein sequence ID" value="WAV97869.1"/>
    <property type="molecule type" value="Genomic_DNA"/>
</dbReference>
<sequence>MNRKCLAEYEAGKAGPGGVDGHVTVLAGDIVETRKAFESFSVRRVDISRFASAGAGRKKSRDQVVCPVRFLQETIRSHPMKRGERFLYRAKRAGFSATLY</sequence>
<evidence type="ECO:0000313" key="2">
    <source>
        <dbReference type="EMBL" id="WAV97869.1"/>
    </source>
</evidence>
<accession>A0A9E9NX67</accession>
<gene>
    <name evidence="2" type="ORF">NB645_03850</name>
    <name evidence="1" type="ORF">NB646_04950</name>
</gene>
<name>A0A9E9NX67_9BURK</name>
<reference evidence="2" key="1">
    <citation type="journal article" date="2022" name="Front. Microbiol.">
        <title>New perspectives on an old grouping: The genomic and phenotypic variability of Oxalobacter formigenes and the implications for calcium oxalate stone prevention.</title>
        <authorList>
            <person name="Chmiel J.A."/>
            <person name="Carr C."/>
            <person name="Stuivenberg G.A."/>
            <person name="Venema R."/>
            <person name="Chanyi R.M."/>
            <person name="Al K.F."/>
            <person name="Giguere D."/>
            <person name="Say H."/>
            <person name="Akouris P.P."/>
            <person name="Dominguez Romero S.A."/>
            <person name="Kwong A."/>
            <person name="Tai V."/>
            <person name="Koval S.F."/>
            <person name="Razvi H."/>
            <person name="Bjazevic J."/>
            <person name="Burton J.P."/>
        </authorList>
    </citation>
    <scope>NUCLEOTIDE SEQUENCE</scope>
    <source>
        <strain evidence="2">HOxNP-1</strain>
    </source>
</reference>
<protein>
    <submittedName>
        <fullName evidence="1">Uncharacterized protein</fullName>
    </submittedName>
</protein>
<dbReference type="RefSeq" id="WP_269265436.1">
    <property type="nucleotide sequence ID" value="NZ_CP098248.1"/>
</dbReference>
<evidence type="ECO:0000313" key="1">
    <source>
        <dbReference type="EMBL" id="WAV92067.1"/>
    </source>
</evidence>
<dbReference type="EMBL" id="CP098251">
    <property type="protein sequence ID" value="WAV92067.1"/>
    <property type="molecule type" value="Genomic_DNA"/>
</dbReference>
<organism evidence="1">
    <name type="scientific">Oxalobacter aliiformigenes</name>
    <dbReference type="NCBI Taxonomy" id="2946593"/>
    <lineage>
        <taxon>Bacteria</taxon>
        <taxon>Pseudomonadati</taxon>
        <taxon>Pseudomonadota</taxon>
        <taxon>Betaproteobacteria</taxon>
        <taxon>Burkholderiales</taxon>
        <taxon>Oxalobacteraceae</taxon>
        <taxon>Oxalobacter</taxon>
    </lineage>
</organism>
<dbReference type="AlphaFoldDB" id="A0A9E9NX67"/>
<evidence type="ECO:0000313" key="3">
    <source>
        <dbReference type="Proteomes" id="UP001164794"/>
    </source>
</evidence>